<dbReference type="Gene3D" id="3.40.50.80">
    <property type="entry name" value="Nucleotide-binding domain of ferredoxin-NADP reductase (FNR) module"/>
    <property type="match status" value="1"/>
</dbReference>
<keyword evidence="3" id="KW-0411">Iron-sulfur</keyword>
<dbReference type="InterPro" id="IPR001433">
    <property type="entry name" value="OxRdtase_FAD/NAD-bd"/>
</dbReference>
<proteinExistence type="predicted"/>
<dbReference type="GO" id="GO:0051537">
    <property type="term" value="F:2 iron, 2 sulfur cluster binding"/>
    <property type="evidence" value="ECO:0007669"/>
    <property type="project" value="UniProtKB-KW"/>
</dbReference>
<dbReference type="EMBL" id="FMHY01000002">
    <property type="protein sequence ID" value="SCL45513.1"/>
    <property type="molecule type" value="Genomic_DNA"/>
</dbReference>
<sequence>MTGPEAREVAAHWLSLVAADVELSAYLIGVDWDRLKAHLARSLTTGTGGEPEIPCLGWSEAQHRRAVDYLMGTLRSRRESGFWEAVEDRCPGLLPEREAPLLHAALHQLASRTDDRPNRLALLAVLGRAYRRFGLRPDHAAVIDDVLQTAVPWRKVERAAALMGDGPAWWPAEVVGHDRACDQVAIVTVRPWRRLPYRPGQAVPVCTPRHPGRWRWLCPANAPRPDGTVELHVRAVPAGTVSTSLVHEVRPGELLHLGPPMDTGLKLGEHSDLLLVAGGTGLAPLRALIEQVAKAPDGRRVTLVVGARAVESLYDAVTLDKLRHDWLTIVPAFSHDALAEPGERGDALTVALHHLRPDQAVYVCGPPAMLAGSRLRLHVAGVPAERIHLPERIPWR</sequence>
<dbReference type="Pfam" id="PF00175">
    <property type="entry name" value="NAD_binding_1"/>
    <property type="match status" value="1"/>
</dbReference>
<dbReference type="InterPro" id="IPR017938">
    <property type="entry name" value="Riboflavin_synthase-like_b-brl"/>
</dbReference>
<organism evidence="5 6">
    <name type="scientific">Micromonospora eburnea</name>
    <dbReference type="NCBI Taxonomy" id="227316"/>
    <lineage>
        <taxon>Bacteria</taxon>
        <taxon>Bacillati</taxon>
        <taxon>Actinomycetota</taxon>
        <taxon>Actinomycetes</taxon>
        <taxon>Micromonosporales</taxon>
        <taxon>Micromonosporaceae</taxon>
        <taxon>Micromonospora</taxon>
    </lineage>
</organism>
<dbReference type="SUPFAM" id="SSF52343">
    <property type="entry name" value="Ferredoxin reductase-like, C-terminal NADP-linked domain"/>
    <property type="match status" value="1"/>
</dbReference>
<evidence type="ECO:0000259" key="4">
    <source>
        <dbReference type="PROSITE" id="PS51384"/>
    </source>
</evidence>
<dbReference type="InterPro" id="IPR039261">
    <property type="entry name" value="FNR_nucleotide-bd"/>
</dbReference>
<evidence type="ECO:0000256" key="3">
    <source>
        <dbReference type="ARBA" id="ARBA00023014"/>
    </source>
</evidence>
<dbReference type="PANTHER" id="PTHR47354">
    <property type="entry name" value="NADH OXIDOREDUCTASE HCR"/>
    <property type="match status" value="1"/>
</dbReference>
<dbReference type="PROSITE" id="PS51384">
    <property type="entry name" value="FAD_FR"/>
    <property type="match status" value="1"/>
</dbReference>
<keyword evidence="2" id="KW-0479">Metal-binding</keyword>
<comment type="cofactor">
    <cofactor evidence="1">
        <name>FAD</name>
        <dbReference type="ChEBI" id="CHEBI:57692"/>
    </cofactor>
</comment>
<evidence type="ECO:0000313" key="6">
    <source>
        <dbReference type="Proteomes" id="UP000199696"/>
    </source>
</evidence>
<dbReference type="GO" id="GO:0016491">
    <property type="term" value="F:oxidoreductase activity"/>
    <property type="evidence" value="ECO:0007669"/>
    <property type="project" value="InterPro"/>
</dbReference>
<reference evidence="6" key="1">
    <citation type="submission" date="2016-06" db="EMBL/GenBank/DDBJ databases">
        <authorList>
            <person name="Varghese N."/>
            <person name="Submissions Spin"/>
        </authorList>
    </citation>
    <scope>NUCLEOTIDE SEQUENCE [LARGE SCALE GENOMIC DNA]</scope>
    <source>
        <strain evidence="6">DSM 44814</strain>
    </source>
</reference>
<dbReference type="InterPro" id="IPR008333">
    <property type="entry name" value="Cbr1-like_FAD-bd_dom"/>
</dbReference>
<dbReference type="RefSeq" id="WP_091114905.1">
    <property type="nucleotide sequence ID" value="NZ_FMHY01000002.1"/>
</dbReference>
<feature type="domain" description="FAD-binding FR-type" evidence="4">
    <location>
        <begin position="167"/>
        <end position="267"/>
    </location>
</feature>
<keyword evidence="2" id="KW-0001">2Fe-2S</keyword>
<dbReference type="STRING" id="227316.GA0070604_1001"/>
<evidence type="ECO:0000256" key="1">
    <source>
        <dbReference type="ARBA" id="ARBA00001974"/>
    </source>
</evidence>
<protein>
    <submittedName>
        <fullName evidence="5">NAD(P)H-flavin reductase</fullName>
    </submittedName>
</protein>
<evidence type="ECO:0000313" key="5">
    <source>
        <dbReference type="EMBL" id="SCL45513.1"/>
    </source>
</evidence>
<keyword evidence="2" id="KW-0408">Iron</keyword>
<dbReference type="Pfam" id="PF00970">
    <property type="entry name" value="FAD_binding_6"/>
    <property type="match status" value="1"/>
</dbReference>
<dbReference type="InterPro" id="IPR050415">
    <property type="entry name" value="MRET"/>
</dbReference>
<dbReference type="InterPro" id="IPR017927">
    <property type="entry name" value="FAD-bd_FR_type"/>
</dbReference>
<name>A0A1C6TV20_9ACTN</name>
<dbReference type="Proteomes" id="UP000199696">
    <property type="component" value="Unassembled WGS sequence"/>
</dbReference>
<dbReference type="SUPFAM" id="SSF63380">
    <property type="entry name" value="Riboflavin synthase domain-like"/>
    <property type="match status" value="1"/>
</dbReference>
<dbReference type="PANTHER" id="PTHR47354:SF5">
    <property type="entry name" value="PROTEIN RFBI"/>
    <property type="match status" value="1"/>
</dbReference>
<accession>A0A1C6TV20</accession>
<keyword evidence="6" id="KW-1185">Reference proteome</keyword>
<dbReference type="PRINTS" id="PR00410">
    <property type="entry name" value="PHEHYDRXLASE"/>
</dbReference>
<evidence type="ECO:0000256" key="2">
    <source>
        <dbReference type="ARBA" id="ARBA00022714"/>
    </source>
</evidence>
<dbReference type="AlphaFoldDB" id="A0A1C6TV20"/>
<dbReference type="Gene3D" id="2.40.30.10">
    <property type="entry name" value="Translation factors"/>
    <property type="match status" value="1"/>
</dbReference>
<gene>
    <name evidence="5" type="ORF">GA0070604_1001</name>
</gene>
<dbReference type="OrthoDB" id="3213438at2"/>